<evidence type="ECO:0000256" key="2">
    <source>
        <dbReference type="ARBA" id="ARBA00004496"/>
    </source>
</evidence>
<dbReference type="InterPro" id="IPR029063">
    <property type="entry name" value="SAM-dependent_MTases_sf"/>
</dbReference>
<dbReference type="InterPro" id="IPR019410">
    <property type="entry name" value="Methyltransf_16"/>
</dbReference>
<accession>A0ABR1F4B4</accession>
<dbReference type="Proteomes" id="UP001498771">
    <property type="component" value="Unassembled WGS sequence"/>
</dbReference>
<keyword evidence="6" id="KW-0808">Transferase</keyword>
<feature type="compositionally biased region" description="Acidic residues" evidence="10">
    <location>
        <begin position="7"/>
        <end position="16"/>
    </location>
</feature>
<dbReference type="EC" id="2.1.1.85" evidence="3"/>
<keyword evidence="7" id="KW-0949">S-adenosyl-L-methionine</keyword>
<gene>
    <name evidence="11" type="ORF">BZA70DRAFT_311207</name>
</gene>
<sequence length="421" mass="45946">MFKFDFSGEDISDTEADVPVPSSNGEPVSTTTTTTTAADASKGSEFKVDTEIHDIRDLLQSLPSRMSYSLLSVSSTSDLAQSSKLRIPRREVFDIKVQIMADEDLLPSISEETTTKTETAADNTTQFRKKELQILLSNTEDLRTDLYEGGLKSWEGAGDLTEFLADTGVEVGKGVLELGCGSALPSIYLFQEYIRTLLTATPEQQQQQQQQQYPPVSFIMSDYNYAVLRLMTAPNFLLAYHNVRNSLSTPTSSSDDPSQPTQTSDLDLEVTPDLVSQFFEFLDTHNISIKLISGPWNSSSFADFLGYSPASTSNSTSPTEKLPFSLVLGSETIYSVASTNAFIPILLDSVSLWNTERETALLPTAYVAAKEIYFGVGGTARQFIEDTEKAGGKVKVVKRIASGRSSGVARVIIQTTAGSKD</sequence>
<dbReference type="PANTHER" id="PTHR14614">
    <property type="entry name" value="HEPATOCELLULAR CARCINOMA-ASSOCIATED ANTIGEN"/>
    <property type="match status" value="1"/>
</dbReference>
<organism evidence="11 12">
    <name type="scientific">Myxozyma melibiosi</name>
    <dbReference type="NCBI Taxonomy" id="54550"/>
    <lineage>
        <taxon>Eukaryota</taxon>
        <taxon>Fungi</taxon>
        <taxon>Dikarya</taxon>
        <taxon>Ascomycota</taxon>
        <taxon>Saccharomycotina</taxon>
        <taxon>Lipomycetes</taxon>
        <taxon>Lipomycetales</taxon>
        <taxon>Lipomycetaceae</taxon>
        <taxon>Myxozyma</taxon>
    </lineage>
</organism>
<dbReference type="Gene3D" id="3.40.50.150">
    <property type="entry name" value="Vaccinia Virus protein VP39"/>
    <property type="match status" value="1"/>
</dbReference>
<evidence type="ECO:0000313" key="12">
    <source>
        <dbReference type="Proteomes" id="UP001498771"/>
    </source>
</evidence>
<evidence type="ECO:0000256" key="4">
    <source>
        <dbReference type="ARBA" id="ARBA00022490"/>
    </source>
</evidence>
<evidence type="ECO:0000256" key="3">
    <source>
        <dbReference type="ARBA" id="ARBA00012533"/>
    </source>
</evidence>
<keyword evidence="8" id="KW-0539">Nucleus</keyword>
<evidence type="ECO:0000313" key="11">
    <source>
        <dbReference type="EMBL" id="KAK7204696.1"/>
    </source>
</evidence>
<evidence type="ECO:0000256" key="6">
    <source>
        <dbReference type="ARBA" id="ARBA00022679"/>
    </source>
</evidence>
<evidence type="ECO:0000256" key="7">
    <source>
        <dbReference type="ARBA" id="ARBA00022691"/>
    </source>
</evidence>
<keyword evidence="4" id="KW-0963">Cytoplasm</keyword>
<proteinExistence type="inferred from homology"/>
<dbReference type="EMBL" id="JBBJBU010000007">
    <property type="protein sequence ID" value="KAK7204696.1"/>
    <property type="molecule type" value="Genomic_DNA"/>
</dbReference>
<evidence type="ECO:0000256" key="8">
    <source>
        <dbReference type="ARBA" id="ARBA00023242"/>
    </source>
</evidence>
<evidence type="ECO:0000256" key="5">
    <source>
        <dbReference type="ARBA" id="ARBA00022603"/>
    </source>
</evidence>
<dbReference type="GeneID" id="90040460"/>
<dbReference type="PANTHER" id="PTHR14614:SF39">
    <property type="entry name" value="HISTIDINE PROTEIN METHYLTRANSFERASE 1 HOMOLOG"/>
    <property type="match status" value="1"/>
</dbReference>
<evidence type="ECO:0000256" key="1">
    <source>
        <dbReference type="ARBA" id="ARBA00004123"/>
    </source>
</evidence>
<reference evidence="11 12" key="1">
    <citation type="submission" date="2024-03" db="EMBL/GenBank/DDBJ databases">
        <title>Genome-scale model development and genomic sequencing of the oleaginous clade Lipomyces.</title>
        <authorList>
            <consortium name="Lawrence Berkeley National Laboratory"/>
            <person name="Czajka J.J."/>
            <person name="Han Y."/>
            <person name="Kim J."/>
            <person name="Mondo S.J."/>
            <person name="Hofstad B.A."/>
            <person name="Robles A."/>
            <person name="Haridas S."/>
            <person name="Riley R."/>
            <person name="LaButti K."/>
            <person name="Pangilinan J."/>
            <person name="Andreopoulos W."/>
            <person name="Lipzen A."/>
            <person name="Yan J."/>
            <person name="Wang M."/>
            <person name="Ng V."/>
            <person name="Grigoriev I.V."/>
            <person name="Spatafora J.W."/>
            <person name="Magnuson J.K."/>
            <person name="Baker S.E."/>
            <person name="Pomraning K.R."/>
        </authorList>
    </citation>
    <scope>NUCLEOTIDE SEQUENCE [LARGE SCALE GENOMIC DNA]</scope>
    <source>
        <strain evidence="11 12">Phaff 52-87</strain>
    </source>
</reference>
<keyword evidence="5" id="KW-0489">Methyltransferase</keyword>
<evidence type="ECO:0000256" key="10">
    <source>
        <dbReference type="SAM" id="MobiDB-lite"/>
    </source>
</evidence>
<name>A0ABR1F4B4_9ASCO</name>
<dbReference type="RefSeq" id="XP_064767729.1">
    <property type="nucleotide sequence ID" value="XM_064914948.1"/>
</dbReference>
<comment type="subcellular location">
    <subcellularLocation>
        <location evidence="2">Cytoplasm</location>
    </subcellularLocation>
    <subcellularLocation>
        <location evidence="1">Nucleus</location>
    </subcellularLocation>
</comment>
<keyword evidence="12" id="KW-1185">Reference proteome</keyword>
<comment type="caution">
    <text evidence="11">The sequence shown here is derived from an EMBL/GenBank/DDBJ whole genome shotgun (WGS) entry which is preliminary data.</text>
</comment>
<comment type="similarity">
    <text evidence="9">Belongs to the methyltransferase superfamily. METTL18 family.</text>
</comment>
<evidence type="ECO:0000256" key="9">
    <source>
        <dbReference type="ARBA" id="ARBA00038126"/>
    </source>
</evidence>
<protein>
    <recommendedName>
        <fullName evidence="3">protein-histidine N-methyltransferase</fullName>
        <ecNumber evidence="3">2.1.1.85</ecNumber>
    </recommendedName>
</protein>
<feature type="region of interest" description="Disordered" evidence="10">
    <location>
        <begin position="1"/>
        <end position="42"/>
    </location>
</feature>